<feature type="transmembrane region" description="Helical" evidence="1">
    <location>
        <begin position="135"/>
        <end position="153"/>
    </location>
</feature>
<gene>
    <name evidence="4" type="ORF">C1H87_07735</name>
</gene>
<feature type="transmembrane region" description="Helical" evidence="1">
    <location>
        <begin position="7"/>
        <end position="26"/>
    </location>
</feature>
<keyword evidence="1" id="KW-1133">Transmembrane helix</keyword>
<keyword evidence="5" id="KW-1185">Reference proteome</keyword>
<accession>A0A2K9PP65</accession>
<dbReference type="OrthoDB" id="9807744at2"/>
<dbReference type="InterPro" id="IPR007349">
    <property type="entry name" value="DUF418"/>
</dbReference>
<organism evidence="4 5">
    <name type="scientific">Flavivirga eckloniae</name>
    <dbReference type="NCBI Taxonomy" id="1803846"/>
    <lineage>
        <taxon>Bacteria</taxon>
        <taxon>Pseudomonadati</taxon>
        <taxon>Bacteroidota</taxon>
        <taxon>Flavobacteriia</taxon>
        <taxon>Flavobacteriales</taxon>
        <taxon>Flavobacteriaceae</taxon>
        <taxon>Flavivirga</taxon>
    </lineage>
</organism>
<evidence type="ECO:0000313" key="5">
    <source>
        <dbReference type="Proteomes" id="UP000235826"/>
    </source>
</evidence>
<evidence type="ECO:0000256" key="1">
    <source>
        <dbReference type="SAM" id="Phobius"/>
    </source>
</evidence>
<dbReference type="EMBL" id="CP025791">
    <property type="protein sequence ID" value="AUP78608.1"/>
    <property type="molecule type" value="Genomic_DNA"/>
</dbReference>
<feature type="transmembrane region" description="Helical" evidence="1">
    <location>
        <begin position="49"/>
        <end position="71"/>
    </location>
</feature>
<reference evidence="4 5" key="1">
    <citation type="submission" date="2018-01" db="EMBL/GenBank/DDBJ databases">
        <title>Complete genome sequence of Flavivirga eckloniae ECD14 isolated from seaweed Ecklonia cava.</title>
        <authorList>
            <person name="Lee J.H."/>
            <person name="Baik K.S."/>
            <person name="Seong C.N."/>
        </authorList>
    </citation>
    <scope>NUCLEOTIDE SEQUENCE [LARGE SCALE GENOMIC DNA]</scope>
    <source>
        <strain evidence="4 5">ECD14</strain>
    </source>
</reference>
<sequence>MKRERIVIVDALRGIALLLIVLIHYVEHFDFFKQPEINFLFSNNFDSQVMHATFLLISGKAYSIFALLFGLSFYIQMNNKESKGINYSTKFFWRMLILLVIGFIHSLFYRGDILHIYALLSLPVIPLYKVKTKYLWLIIVLLIIQIPFLYHLVQTFITPNYEYVEPLTGHFAIGNDIYATGSLYDVMSYNFWKGRITAWAWTFNNGRYLQLIALFIVGIILGRKRVFEQIDACKKGIKTTLITSLILYAILFFVKKELLTMDFSAMQKQFMGTLLTSFINLCITSTIICLTILVYNKFKHAFIFKLFSAYGKMSLTNYVAQALFGVIFFYGFGLAMYRYLGSTWSLILGGVIFFVQAYISKYWNKNYYYGPLEWLWRCATDLDFNVKFKRKTV</sequence>
<dbReference type="AlphaFoldDB" id="A0A2K9PP65"/>
<feature type="domain" description="DUF418" evidence="2">
    <location>
        <begin position="221"/>
        <end position="381"/>
    </location>
</feature>
<dbReference type="Pfam" id="PF04235">
    <property type="entry name" value="DUF418"/>
    <property type="match status" value="1"/>
</dbReference>
<dbReference type="RefSeq" id="WP_102755263.1">
    <property type="nucleotide sequence ID" value="NZ_CP025791.1"/>
</dbReference>
<feature type="domain" description="Heparan-alpha-glucosaminide N-acetyltransferase catalytic" evidence="3">
    <location>
        <begin position="5"/>
        <end position="146"/>
    </location>
</feature>
<name>A0A2K9PP65_9FLAO</name>
<keyword evidence="1" id="KW-0812">Transmembrane</keyword>
<dbReference type="Pfam" id="PF07786">
    <property type="entry name" value="HGSNAT_cat"/>
    <property type="match status" value="1"/>
</dbReference>
<dbReference type="InterPro" id="IPR012429">
    <property type="entry name" value="HGSNAT_cat"/>
</dbReference>
<feature type="transmembrane region" description="Helical" evidence="1">
    <location>
        <begin position="91"/>
        <end position="108"/>
    </location>
</feature>
<feature type="transmembrane region" description="Helical" evidence="1">
    <location>
        <begin position="274"/>
        <end position="295"/>
    </location>
</feature>
<feature type="transmembrane region" description="Helical" evidence="1">
    <location>
        <begin position="315"/>
        <end position="333"/>
    </location>
</feature>
<keyword evidence="1" id="KW-0472">Membrane</keyword>
<dbReference type="PANTHER" id="PTHR30590:SF2">
    <property type="entry name" value="INNER MEMBRANE PROTEIN"/>
    <property type="match status" value="1"/>
</dbReference>
<dbReference type="PANTHER" id="PTHR30590">
    <property type="entry name" value="INNER MEMBRANE PROTEIN"/>
    <property type="match status" value="1"/>
</dbReference>
<dbReference type="Proteomes" id="UP000235826">
    <property type="component" value="Chromosome"/>
</dbReference>
<feature type="transmembrane region" description="Helical" evidence="1">
    <location>
        <begin position="114"/>
        <end position="130"/>
    </location>
</feature>
<proteinExistence type="predicted"/>
<evidence type="ECO:0000259" key="2">
    <source>
        <dbReference type="Pfam" id="PF04235"/>
    </source>
</evidence>
<feature type="transmembrane region" description="Helical" evidence="1">
    <location>
        <begin position="339"/>
        <end position="359"/>
    </location>
</feature>
<protein>
    <recommendedName>
        <fullName evidence="6">DUF418 domain-containing protein</fullName>
    </recommendedName>
</protein>
<evidence type="ECO:0008006" key="6">
    <source>
        <dbReference type="Google" id="ProtNLM"/>
    </source>
</evidence>
<evidence type="ECO:0000313" key="4">
    <source>
        <dbReference type="EMBL" id="AUP78608.1"/>
    </source>
</evidence>
<feature type="transmembrane region" description="Helical" evidence="1">
    <location>
        <begin position="236"/>
        <end position="254"/>
    </location>
</feature>
<feature type="transmembrane region" description="Helical" evidence="1">
    <location>
        <begin position="208"/>
        <end position="224"/>
    </location>
</feature>
<evidence type="ECO:0000259" key="3">
    <source>
        <dbReference type="Pfam" id="PF07786"/>
    </source>
</evidence>
<dbReference type="KEGG" id="fek:C1H87_07735"/>
<dbReference type="InterPro" id="IPR052529">
    <property type="entry name" value="Bact_Transport_Assoc"/>
</dbReference>